<proteinExistence type="predicted"/>
<feature type="compositionally biased region" description="Low complexity" evidence="1">
    <location>
        <begin position="102"/>
        <end position="111"/>
    </location>
</feature>
<dbReference type="Proteomes" id="UP000683360">
    <property type="component" value="Unassembled WGS sequence"/>
</dbReference>
<evidence type="ECO:0000313" key="3">
    <source>
        <dbReference type="Proteomes" id="UP000683360"/>
    </source>
</evidence>
<name>A0A8S3SBC0_MYTED</name>
<reference evidence="2" key="1">
    <citation type="submission" date="2021-03" db="EMBL/GenBank/DDBJ databases">
        <authorList>
            <person name="Bekaert M."/>
        </authorList>
    </citation>
    <scope>NUCLEOTIDE SEQUENCE</scope>
</reference>
<dbReference type="AlphaFoldDB" id="A0A8S3SBC0"/>
<keyword evidence="3" id="KW-1185">Reference proteome</keyword>
<gene>
    <name evidence="2" type="ORF">MEDL_32564</name>
</gene>
<organism evidence="2 3">
    <name type="scientific">Mytilus edulis</name>
    <name type="common">Blue mussel</name>
    <dbReference type="NCBI Taxonomy" id="6550"/>
    <lineage>
        <taxon>Eukaryota</taxon>
        <taxon>Metazoa</taxon>
        <taxon>Spiralia</taxon>
        <taxon>Lophotrochozoa</taxon>
        <taxon>Mollusca</taxon>
        <taxon>Bivalvia</taxon>
        <taxon>Autobranchia</taxon>
        <taxon>Pteriomorphia</taxon>
        <taxon>Mytilida</taxon>
        <taxon>Mytiloidea</taxon>
        <taxon>Mytilidae</taxon>
        <taxon>Mytilinae</taxon>
        <taxon>Mytilus</taxon>
    </lineage>
</organism>
<accession>A0A8S3SBC0</accession>
<evidence type="ECO:0000313" key="2">
    <source>
        <dbReference type="EMBL" id="CAG2218981.1"/>
    </source>
</evidence>
<sequence>MGRTGKTRKKRHISIAKLSAAIHKLGITKIERHGGMKVRNLVCCVAQLELATLVLIEEEKNYQTKTEGHGSSSESTIDYDVESYKLLENNVETTSSAQVHASNNEDSTSNSSEDESIFSQILNKNQPHRRKTIKPKLKVIEVLAKVLSIMMWSPTNYLKLQQNKSYQYHQHH</sequence>
<protein>
    <submittedName>
        <fullName evidence="2">Uncharacterized protein</fullName>
    </submittedName>
</protein>
<comment type="caution">
    <text evidence="2">The sequence shown here is derived from an EMBL/GenBank/DDBJ whole genome shotgun (WGS) entry which is preliminary data.</text>
</comment>
<evidence type="ECO:0000256" key="1">
    <source>
        <dbReference type="SAM" id="MobiDB-lite"/>
    </source>
</evidence>
<dbReference type="EMBL" id="CAJPWZ010001619">
    <property type="protein sequence ID" value="CAG2218981.1"/>
    <property type="molecule type" value="Genomic_DNA"/>
</dbReference>
<feature type="region of interest" description="Disordered" evidence="1">
    <location>
        <begin position="94"/>
        <end position="123"/>
    </location>
</feature>